<comment type="similarity">
    <text evidence="2 4">Belongs to the terpene synthase family.</text>
</comment>
<organism evidence="5 6">
    <name type="scientific">Anthostomella pinea</name>
    <dbReference type="NCBI Taxonomy" id="933095"/>
    <lineage>
        <taxon>Eukaryota</taxon>
        <taxon>Fungi</taxon>
        <taxon>Dikarya</taxon>
        <taxon>Ascomycota</taxon>
        <taxon>Pezizomycotina</taxon>
        <taxon>Sordariomycetes</taxon>
        <taxon>Xylariomycetidae</taxon>
        <taxon>Xylariales</taxon>
        <taxon>Xylariaceae</taxon>
        <taxon>Anthostomella</taxon>
    </lineage>
</organism>
<dbReference type="GO" id="GO:0046872">
    <property type="term" value="F:metal ion binding"/>
    <property type="evidence" value="ECO:0007669"/>
    <property type="project" value="UniProtKB-KW"/>
</dbReference>
<evidence type="ECO:0000256" key="2">
    <source>
        <dbReference type="ARBA" id="ARBA00006333"/>
    </source>
</evidence>
<sequence length="315" mass="35876">MFEHWPRAVHPDLQKLDDDAQKILEGVLSSAGDASRLKKLKSSVIALLTASWWPYTSFDALRVATIMSIWLFIWDDETDSYEYSQLINDYDRSCVYRDETIRYIRGGLSLDSPKIDLGSISNDRTITMFKPVGEAIAKSCTQRQIQRFFDELLLFVQMTEEEHLSQTKHIIPTVEEYLERRMGSSAVGVCLAIHEYALGIELPKEVMDDRAMKALWHETNIIISTVNDCLSIKKEVILQAQSQVDTLIPLLCPKLGSAQAAADVALEMIRSATSQFQAAEAEILQRYSHIPHIHDDLQRFVDSCKYACTANLDWR</sequence>
<evidence type="ECO:0000313" key="5">
    <source>
        <dbReference type="EMBL" id="CAJ2504139.1"/>
    </source>
</evidence>
<keyword evidence="3 4" id="KW-0460">Magnesium</keyword>
<proteinExistence type="inferred from homology"/>
<comment type="caution">
    <text evidence="5">The sequence shown here is derived from an EMBL/GenBank/DDBJ whole genome shotgun (WGS) entry which is preliminary data.</text>
</comment>
<keyword evidence="6" id="KW-1185">Reference proteome</keyword>
<dbReference type="InterPro" id="IPR008949">
    <property type="entry name" value="Isoprenoid_synthase_dom_sf"/>
</dbReference>
<keyword evidence="4" id="KW-0479">Metal-binding</keyword>
<dbReference type="Proteomes" id="UP001295740">
    <property type="component" value="Unassembled WGS sequence"/>
</dbReference>
<dbReference type="Pfam" id="PF19086">
    <property type="entry name" value="Terpene_syn_C_2"/>
    <property type="match status" value="1"/>
</dbReference>
<dbReference type="GO" id="GO:0008299">
    <property type="term" value="P:isoprenoid biosynthetic process"/>
    <property type="evidence" value="ECO:0007669"/>
    <property type="project" value="UniProtKB-ARBA"/>
</dbReference>
<gene>
    <name evidence="5" type="ORF">KHLLAP_LOCUS4607</name>
</gene>
<dbReference type="EC" id="4.2.3.-" evidence="4"/>
<dbReference type="GO" id="GO:0010333">
    <property type="term" value="F:terpene synthase activity"/>
    <property type="evidence" value="ECO:0007669"/>
    <property type="project" value="InterPro"/>
</dbReference>
<dbReference type="PANTHER" id="PTHR35201:SF4">
    <property type="entry name" value="BETA-PINACENE SYNTHASE-RELATED"/>
    <property type="match status" value="1"/>
</dbReference>
<evidence type="ECO:0000256" key="1">
    <source>
        <dbReference type="ARBA" id="ARBA00001946"/>
    </source>
</evidence>
<name>A0AAI8YGQ5_9PEZI</name>
<dbReference type="AlphaFoldDB" id="A0AAI8YGQ5"/>
<accession>A0AAI8YGQ5</accession>
<comment type="cofactor">
    <cofactor evidence="1 4">
        <name>Mg(2+)</name>
        <dbReference type="ChEBI" id="CHEBI:18420"/>
    </cofactor>
</comment>
<evidence type="ECO:0000256" key="4">
    <source>
        <dbReference type="RuleBase" id="RU366034"/>
    </source>
</evidence>
<dbReference type="SUPFAM" id="SSF48576">
    <property type="entry name" value="Terpenoid synthases"/>
    <property type="match status" value="1"/>
</dbReference>
<evidence type="ECO:0000313" key="6">
    <source>
        <dbReference type="Proteomes" id="UP001295740"/>
    </source>
</evidence>
<dbReference type="EMBL" id="CAUWAG010000006">
    <property type="protein sequence ID" value="CAJ2504139.1"/>
    <property type="molecule type" value="Genomic_DNA"/>
</dbReference>
<keyword evidence="4" id="KW-0456">Lyase</keyword>
<dbReference type="PANTHER" id="PTHR35201">
    <property type="entry name" value="TERPENE SYNTHASE"/>
    <property type="match status" value="1"/>
</dbReference>
<dbReference type="Gene3D" id="1.10.600.10">
    <property type="entry name" value="Farnesyl Diphosphate Synthase"/>
    <property type="match status" value="1"/>
</dbReference>
<dbReference type="InterPro" id="IPR034686">
    <property type="entry name" value="Terpene_cyclase-like_2"/>
</dbReference>
<reference evidence="5" key="1">
    <citation type="submission" date="2023-10" db="EMBL/GenBank/DDBJ databases">
        <authorList>
            <person name="Hackl T."/>
        </authorList>
    </citation>
    <scope>NUCLEOTIDE SEQUENCE</scope>
</reference>
<protein>
    <recommendedName>
        <fullName evidence="4">Terpene synthase</fullName>
        <ecNumber evidence="4">4.2.3.-</ecNumber>
    </recommendedName>
</protein>
<evidence type="ECO:0000256" key="3">
    <source>
        <dbReference type="ARBA" id="ARBA00022842"/>
    </source>
</evidence>